<dbReference type="EMBL" id="CP001160">
    <property type="protein sequence ID" value="ACI64838.1"/>
    <property type="molecule type" value="Genomic_DNA"/>
</dbReference>
<reference evidence="2 3" key="2">
    <citation type="journal article" date="2008" name="Nature">
        <title>The Phaeodactylum genome reveals the evolutionary history of diatom genomes.</title>
        <authorList>
            <person name="Bowler C."/>
            <person name="Allen A.E."/>
            <person name="Badger J.H."/>
            <person name="Grimwood J."/>
            <person name="Jabbari K."/>
            <person name="Kuo A."/>
            <person name="Maheswari U."/>
            <person name="Martens C."/>
            <person name="Maumus F."/>
            <person name="Otillar R.P."/>
            <person name="Rayko E."/>
            <person name="Salamov A."/>
            <person name="Vandepoele K."/>
            <person name="Beszteri B."/>
            <person name="Gruber A."/>
            <person name="Heijde M."/>
            <person name="Katinka M."/>
            <person name="Mock T."/>
            <person name="Valentin K."/>
            <person name="Verret F."/>
            <person name="Berges J.A."/>
            <person name="Brownlee C."/>
            <person name="Cadoret J.P."/>
            <person name="Chiovitti A."/>
            <person name="Choi C.J."/>
            <person name="Coesel S."/>
            <person name="De Martino A."/>
            <person name="Detter J.C."/>
            <person name="Durkin C."/>
            <person name="Falciatore A."/>
            <person name="Fournet J."/>
            <person name="Haruta M."/>
            <person name="Huysman M.J."/>
            <person name="Jenkins B.D."/>
            <person name="Jiroutova K."/>
            <person name="Jorgensen R.E."/>
            <person name="Joubert Y."/>
            <person name="Kaplan A."/>
            <person name="Kroger N."/>
            <person name="Kroth P.G."/>
            <person name="La Roche J."/>
            <person name="Lindquist E."/>
            <person name="Lommer M."/>
            <person name="Martin-Jezequel V."/>
            <person name="Lopez P.J."/>
            <person name="Lucas S."/>
            <person name="Mangogna M."/>
            <person name="McGinnis K."/>
            <person name="Medlin L.K."/>
            <person name="Montsant A."/>
            <person name="Oudot-Le Secq M.P."/>
            <person name="Napoli C."/>
            <person name="Obornik M."/>
            <person name="Parker M.S."/>
            <person name="Petit J.L."/>
            <person name="Porcel B.M."/>
            <person name="Poulsen N."/>
            <person name="Robison M."/>
            <person name="Rychlewski L."/>
            <person name="Rynearson T.A."/>
            <person name="Schmutz J."/>
            <person name="Shapiro H."/>
            <person name="Siaut M."/>
            <person name="Stanley M."/>
            <person name="Sussman M.R."/>
            <person name="Taylor A.R."/>
            <person name="Vardi A."/>
            <person name="von Dassow P."/>
            <person name="Vyverman W."/>
            <person name="Willis A."/>
            <person name="Wyrwicz L.S."/>
            <person name="Rokhsar D.S."/>
            <person name="Weissenbach J."/>
            <person name="Armbrust E.V."/>
            <person name="Green B.R."/>
            <person name="Van de Peer Y."/>
            <person name="Grigoriev I.V."/>
        </authorList>
    </citation>
    <scope>NUCLEOTIDE SEQUENCE [LARGE SCALE GENOMIC DNA]</scope>
    <source>
        <strain evidence="2 3">CCMP1335</strain>
    </source>
</reference>
<evidence type="ECO:0000313" key="2">
    <source>
        <dbReference type="EMBL" id="ACI64838.1"/>
    </source>
</evidence>
<feature type="region of interest" description="Disordered" evidence="1">
    <location>
        <begin position="67"/>
        <end position="120"/>
    </location>
</feature>
<organism evidence="2 3">
    <name type="scientific">Thalassiosira pseudonana</name>
    <name type="common">Marine diatom</name>
    <name type="synonym">Cyclotella nana</name>
    <dbReference type="NCBI Taxonomy" id="35128"/>
    <lineage>
        <taxon>Eukaryota</taxon>
        <taxon>Sar</taxon>
        <taxon>Stramenopiles</taxon>
        <taxon>Ochrophyta</taxon>
        <taxon>Bacillariophyta</taxon>
        <taxon>Coscinodiscophyceae</taxon>
        <taxon>Thalassiosirophycidae</taxon>
        <taxon>Thalassiosirales</taxon>
        <taxon>Thalassiosiraceae</taxon>
        <taxon>Thalassiosira</taxon>
    </lineage>
</organism>
<dbReference type="Proteomes" id="UP000001449">
    <property type="component" value="Chromosome 7"/>
</dbReference>
<dbReference type="GeneID" id="7449005"/>
<keyword evidence="3" id="KW-1185">Reference proteome</keyword>
<dbReference type="RefSeq" id="XP_002296121.1">
    <property type="nucleotide sequence ID" value="XM_002296085.1"/>
</dbReference>
<reference evidence="2 3" key="1">
    <citation type="journal article" date="2004" name="Science">
        <title>The genome of the diatom Thalassiosira pseudonana: ecology, evolution, and metabolism.</title>
        <authorList>
            <person name="Armbrust E.V."/>
            <person name="Berges J.A."/>
            <person name="Bowler C."/>
            <person name="Green B.R."/>
            <person name="Martinez D."/>
            <person name="Putnam N.H."/>
            <person name="Zhou S."/>
            <person name="Allen A.E."/>
            <person name="Apt K.E."/>
            <person name="Bechner M."/>
            <person name="Brzezinski M.A."/>
            <person name="Chaal B.K."/>
            <person name="Chiovitti A."/>
            <person name="Davis A.K."/>
            <person name="Demarest M.S."/>
            <person name="Detter J.C."/>
            <person name="Glavina T."/>
            <person name="Goodstein D."/>
            <person name="Hadi M.Z."/>
            <person name="Hellsten U."/>
            <person name="Hildebrand M."/>
            <person name="Jenkins B.D."/>
            <person name="Jurka J."/>
            <person name="Kapitonov V.V."/>
            <person name="Kroger N."/>
            <person name="Lau W.W."/>
            <person name="Lane T.W."/>
            <person name="Larimer F.W."/>
            <person name="Lippmeier J.C."/>
            <person name="Lucas S."/>
            <person name="Medina M."/>
            <person name="Montsant A."/>
            <person name="Obornik M."/>
            <person name="Parker M.S."/>
            <person name="Palenik B."/>
            <person name="Pazour G.J."/>
            <person name="Richardson P.M."/>
            <person name="Rynearson T.A."/>
            <person name="Saito M.A."/>
            <person name="Schwartz D.C."/>
            <person name="Thamatrakoln K."/>
            <person name="Valentin K."/>
            <person name="Vardi A."/>
            <person name="Wilkerson F.P."/>
            <person name="Rokhsar D.S."/>
        </authorList>
    </citation>
    <scope>NUCLEOTIDE SEQUENCE [LARGE SCALE GENOMIC DNA]</scope>
    <source>
        <strain evidence="2 3">CCMP1335</strain>
    </source>
</reference>
<name>B5YMN4_THAPS</name>
<dbReference type="HOGENOM" id="CLU_2054419_0_0_1"/>
<protein>
    <submittedName>
        <fullName evidence="2">Uncharacterized protein</fullName>
    </submittedName>
</protein>
<dbReference type="InParanoid" id="B5YMN4"/>
<sequence>MPHLSSKRRRGEEPVASTETSGIVSDHIRALHSLDKQYNHLQSIEQSISTYLQELQSEEASLRTALVQSSTSLKEQRQLEKSKKEEEAMARLEEALMGGDSSSDDEDEGGGDGETKTAAV</sequence>
<dbReference type="PaxDb" id="35128-Thaps6850"/>
<evidence type="ECO:0000256" key="1">
    <source>
        <dbReference type="SAM" id="MobiDB-lite"/>
    </source>
</evidence>
<accession>B5YMN4</accession>
<gene>
    <name evidence="2" type="ORF">THAPS_6850</name>
</gene>
<feature type="compositionally biased region" description="Basic and acidic residues" evidence="1">
    <location>
        <begin position="74"/>
        <end position="94"/>
    </location>
</feature>
<evidence type="ECO:0000313" key="3">
    <source>
        <dbReference type="Proteomes" id="UP000001449"/>
    </source>
</evidence>
<feature type="compositionally biased region" description="Acidic residues" evidence="1">
    <location>
        <begin position="102"/>
        <end position="111"/>
    </location>
</feature>
<dbReference type="KEGG" id="tps:THAPS_6850"/>
<dbReference type="AlphaFoldDB" id="B5YMN4"/>
<proteinExistence type="predicted"/>
<feature type="region of interest" description="Disordered" evidence="1">
    <location>
        <begin position="1"/>
        <end position="25"/>
    </location>
</feature>